<feature type="region of interest" description="Disordered" evidence="1">
    <location>
        <begin position="64"/>
        <end position="83"/>
    </location>
</feature>
<proteinExistence type="predicted"/>
<accession>A0A119MDT2</accession>
<gene>
    <name evidence="2" type="ORF">WL73_25695</name>
</gene>
<dbReference type="EMBL" id="LPIX01000097">
    <property type="protein sequence ID" value="KWD94548.1"/>
    <property type="molecule type" value="Genomic_DNA"/>
</dbReference>
<dbReference type="OrthoDB" id="9033638at2"/>
<protein>
    <submittedName>
        <fullName evidence="2">Uncharacterized protein</fullName>
    </submittedName>
</protein>
<sequence>MSFKILTEDQLEQITGKKRYSAQVAWFRETFGAEPALRANGSIVMTQSAFEQLLLKRLGIETKPADLRDEPRPPVYPVHKKQR</sequence>
<comment type="caution">
    <text evidence="2">The sequence shown here is derived from an EMBL/GenBank/DDBJ whole genome shotgun (WGS) entry which is preliminary data.</text>
</comment>
<dbReference type="AlphaFoldDB" id="A0A119MDT2"/>
<evidence type="ECO:0000313" key="3">
    <source>
        <dbReference type="Proteomes" id="UP000062998"/>
    </source>
</evidence>
<organism evidence="2 3">
    <name type="scientific">Burkholderia ubonensis</name>
    <dbReference type="NCBI Taxonomy" id="101571"/>
    <lineage>
        <taxon>Bacteria</taxon>
        <taxon>Pseudomonadati</taxon>
        <taxon>Pseudomonadota</taxon>
        <taxon>Betaproteobacteria</taxon>
        <taxon>Burkholderiales</taxon>
        <taxon>Burkholderiaceae</taxon>
        <taxon>Burkholderia</taxon>
        <taxon>Burkholderia cepacia complex</taxon>
    </lineage>
</organism>
<dbReference type="Proteomes" id="UP000062998">
    <property type="component" value="Unassembled WGS sequence"/>
</dbReference>
<name>A0A119MDT2_9BURK</name>
<evidence type="ECO:0000256" key="1">
    <source>
        <dbReference type="SAM" id="MobiDB-lite"/>
    </source>
</evidence>
<evidence type="ECO:0000313" key="2">
    <source>
        <dbReference type="EMBL" id="KWD94548.1"/>
    </source>
</evidence>
<dbReference type="RefSeq" id="WP_060327054.1">
    <property type="nucleotide sequence ID" value="NZ_LPIU01000020.1"/>
</dbReference>
<reference evidence="2 3" key="1">
    <citation type="submission" date="2015-11" db="EMBL/GenBank/DDBJ databases">
        <title>Expanding the genomic diversity of Burkholderia species for the development of highly accurate diagnostics.</title>
        <authorList>
            <person name="Sahl J."/>
            <person name="Keim P."/>
            <person name="Wagner D."/>
        </authorList>
    </citation>
    <scope>NUCLEOTIDE SEQUENCE [LARGE SCALE GENOMIC DNA]</scope>
    <source>
        <strain evidence="2 3">MSMB2167WGS</strain>
    </source>
</reference>